<dbReference type="Gene3D" id="2.60.40.790">
    <property type="match status" value="1"/>
</dbReference>
<dbReference type="PANTHER" id="PTHR45640">
    <property type="entry name" value="HEAT SHOCK PROTEIN HSP-12.2-RELATED"/>
    <property type="match status" value="1"/>
</dbReference>
<dbReference type="AlphaFoldDB" id="A0AAW1BLB6"/>
<evidence type="ECO:0000256" key="1">
    <source>
        <dbReference type="ARBA" id="ARBA00023016"/>
    </source>
</evidence>
<dbReference type="GO" id="GO:0051082">
    <property type="term" value="F:unfolded protein binding"/>
    <property type="evidence" value="ECO:0007669"/>
    <property type="project" value="TreeGrafter"/>
</dbReference>
<evidence type="ECO:0000256" key="4">
    <source>
        <dbReference type="SAM" id="MobiDB-lite"/>
    </source>
</evidence>
<dbReference type="GO" id="GO:0005634">
    <property type="term" value="C:nucleus"/>
    <property type="evidence" value="ECO:0007669"/>
    <property type="project" value="TreeGrafter"/>
</dbReference>
<keyword evidence="1 6" id="KW-0346">Stress response</keyword>
<dbReference type="GO" id="GO:0009408">
    <property type="term" value="P:response to heat"/>
    <property type="evidence" value="ECO:0007669"/>
    <property type="project" value="TreeGrafter"/>
</dbReference>
<evidence type="ECO:0000313" key="7">
    <source>
        <dbReference type="Proteomes" id="UP001474421"/>
    </source>
</evidence>
<feature type="domain" description="SHSP" evidence="5">
    <location>
        <begin position="65"/>
        <end position="178"/>
    </location>
</feature>
<dbReference type="InterPro" id="IPR008978">
    <property type="entry name" value="HSP20-like_chaperone"/>
</dbReference>
<organism evidence="6 7">
    <name type="scientific">Crotalus adamanteus</name>
    <name type="common">Eastern diamondback rattlesnake</name>
    <dbReference type="NCBI Taxonomy" id="8729"/>
    <lineage>
        <taxon>Eukaryota</taxon>
        <taxon>Metazoa</taxon>
        <taxon>Chordata</taxon>
        <taxon>Craniata</taxon>
        <taxon>Vertebrata</taxon>
        <taxon>Euteleostomi</taxon>
        <taxon>Lepidosauria</taxon>
        <taxon>Squamata</taxon>
        <taxon>Bifurcata</taxon>
        <taxon>Unidentata</taxon>
        <taxon>Episquamata</taxon>
        <taxon>Toxicofera</taxon>
        <taxon>Serpentes</taxon>
        <taxon>Colubroidea</taxon>
        <taxon>Viperidae</taxon>
        <taxon>Crotalinae</taxon>
        <taxon>Crotalus</taxon>
    </lineage>
</organism>
<gene>
    <name evidence="6" type="ORF">NXF25_007686</name>
</gene>
<evidence type="ECO:0000313" key="6">
    <source>
        <dbReference type="EMBL" id="KAK9402859.1"/>
    </source>
</evidence>
<dbReference type="InterPro" id="IPR002068">
    <property type="entry name" value="A-crystallin/Hsp20_dom"/>
</dbReference>
<dbReference type="Pfam" id="PF00011">
    <property type="entry name" value="HSP20"/>
    <property type="match status" value="1"/>
</dbReference>
<protein>
    <submittedName>
        <fullName evidence="6">Heat shock protein 30C-like</fullName>
    </submittedName>
</protein>
<reference evidence="6 7" key="1">
    <citation type="journal article" date="2024" name="Proc. Natl. Acad. Sci. U.S.A.">
        <title>The genetic regulatory architecture and epigenomic basis for age-related changes in rattlesnake venom.</title>
        <authorList>
            <person name="Hogan M.P."/>
            <person name="Holding M.L."/>
            <person name="Nystrom G.S."/>
            <person name="Colston T.J."/>
            <person name="Bartlett D.A."/>
            <person name="Mason A.J."/>
            <person name="Ellsworth S.A."/>
            <person name="Rautsaw R.M."/>
            <person name="Lawrence K.C."/>
            <person name="Strickland J.L."/>
            <person name="He B."/>
            <person name="Fraser P."/>
            <person name="Margres M.J."/>
            <person name="Gilbert D.M."/>
            <person name="Gibbs H.L."/>
            <person name="Parkinson C.L."/>
            <person name="Rokyta D.R."/>
        </authorList>
    </citation>
    <scope>NUCLEOTIDE SEQUENCE [LARGE SCALE GENOMIC DNA]</scope>
    <source>
        <strain evidence="6">DRR0105</strain>
    </source>
</reference>
<comment type="caution">
    <text evidence="6">The sequence shown here is derived from an EMBL/GenBank/DDBJ whole genome shotgun (WGS) entry which is preliminary data.</text>
</comment>
<keyword evidence="7" id="KW-1185">Reference proteome</keyword>
<feature type="region of interest" description="Disordered" evidence="4">
    <location>
        <begin position="171"/>
        <end position="201"/>
    </location>
</feature>
<name>A0AAW1BLB6_CROAD</name>
<dbReference type="Proteomes" id="UP001474421">
    <property type="component" value="Unassembled WGS sequence"/>
</dbReference>
<evidence type="ECO:0000256" key="2">
    <source>
        <dbReference type="PROSITE-ProRule" id="PRU00285"/>
    </source>
</evidence>
<evidence type="ECO:0000256" key="3">
    <source>
        <dbReference type="RuleBase" id="RU003616"/>
    </source>
</evidence>
<dbReference type="GO" id="GO:0005737">
    <property type="term" value="C:cytoplasm"/>
    <property type="evidence" value="ECO:0007669"/>
    <property type="project" value="TreeGrafter"/>
</dbReference>
<dbReference type="PROSITE" id="PS01031">
    <property type="entry name" value="SHSP"/>
    <property type="match status" value="1"/>
</dbReference>
<dbReference type="SUPFAM" id="SSF49764">
    <property type="entry name" value="HSP20-like chaperones"/>
    <property type="match status" value="1"/>
</dbReference>
<dbReference type="EMBL" id="JAOTOJ010000003">
    <property type="protein sequence ID" value="KAK9402859.1"/>
    <property type="molecule type" value="Genomic_DNA"/>
</dbReference>
<comment type="similarity">
    <text evidence="2 3">Belongs to the small heat shock protein (HSP20) family.</text>
</comment>
<proteinExistence type="inferred from homology"/>
<dbReference type="PANTHER" id="PTHR45640:SF2">
    <property type="entry name" value="HEAT SHOCK PROTEIN BETA-11-RELATED"/>
    <property type="match status" value="1"/>
</dbReference>
<evidence type="ECO:0000259" key="5">
    <source>
        <dbReference type="PROSITE" id="PS01031"/>
    </source>
</evidence>
<accession>A0AAW1BLB6</accession>
<dbReference type="GO" id="GO:0042026">
    <property type="term" value="P:protein refolding"/>
    <property type="evidence" value="ECO:0007669"/>
    <property type="project" value="TreeGrafter"/>
</dbReference>
<dbReference type="InterPro" id="IPR001436">
    <property type="entry name" value="Alpha-crystallin/sHSP_animal"/>
</dbReference>
<sequence>MGLRILPEAELWGFARQPDGDSRRWASGSLFHQPMGDPQGPLNPADWLHVVLLDAFPLLALEEPGPSSKGRTWMPFLRGRGRHQLALNVVGFSAEELSVRLEGRKLTVLGQHEQETAALDGCLCRETRQVRQELLLPPDADLEALTCALAHDGHLRVQAPRLQCTIPVTVERSPSEASETDGGAKASAAGGGEKLDGAGEQ</sequence>